<organism evidence="2 3">
    <name type="scientific">Coemansia aciculifera</name>
    <dbReference type="NCBI Taxonomy" id="417176"/>
    <lineage>
        <taxon>Eukaryota</taxon>
        <taxon>Fungi</taxon>
        <taxon>Fungi incertae sedis</taxon>
        <taxon>Zoopagomycota</taxon>
        <taxon>Kickxellomycotina</taxon>
        <taxon>Kickxellomycetes</taxon>
        <taxon>Kickxellales</taxon>
        <taxon>Kickxellaceae</taxon>
        <taxon>Coemansia</taxon>
    </lineage>
</organism>
<dbReference type="GO" id="GO:0046872">
    <property type="term" value="F:metal ion binding"/>
    <property type="evidence" value="ECO:0007669"/>
    <property type="project" value="UniProtKB-KW"/>
</dbReference>
<dbReference type="EMBL" id="JANBUY010000035">
    <property type="protein sequence ID" value="KAJ2866544.1"/>
    <property type="molecule type" value="Genomic_DNA"/>
</dbReference>
<feature type="binding site" evidence="1">
    <location>
        <position position="165"/>
    </location>
    <ligand>
        <name>a divalent metal cation</name>
        <dbReference type="ChEBI" id="CHEBI:60240"/>
        <label>2</label>
    </ligand>
</feature>
<dbReference type="Proteomes" id="UP001140074">
    <property type="component" value="Unassembled WGS sequence"/>
</dbReference>
<feature type="binding site" evidence="1">
    <location>
        <position position="95"/>
    </location>
    <ligand>
        <name>a divalent metal cation</name>
        <dbReference type="ChEBI" id="CHEBI:60240"/>
        <label>1</label>
    </ligand>
</feature>
<dbReference type="InterPro" id="IPR053044">
    <property type="entry name" value="Metallo-hydrolase/TatD-type"/>
</dbReference>
<keyword evidence="1" id="KW-0479">Metal-binding</keyword>
<feature type="binding site" evidence="1">
    <location>
        <position position="137"/>
    </location>
    <ligand>
        <name>a divalent metal cation</name>
        <dbReference type="ChEBI" id="CHEBI:60240"/>
        <label>2</label>
    </ligand>
</feature>
<evidence type="ECO:0000313" key="2">
    <source>
        <dbReference type="EMBL" id="KAJ2866544.1"/>
    </source>
</evidence>
<evidence type="ECO:0000256" key="1">
    <source>
        <dbReference type="PIRSR" id="PIRSR005902-1"/>
    </source>
</evidence>
<protein>
    <submittedName>
        <fullName evidence="2">Cut9-interacting protein scn1</fullName>
    </submittedName>
</protein>
<feature type="binding site" evidence="1">
    <location>
        <position position="220"/>
    </location>
    <ligand>
        <name>a divalent metal cation</name>
        <dbReference type="ChEBI" id="CHEBI:60240"/>
        <label>1</label>
    </ligand>
</feature>
<dbReference type="PANTHER" id="PTHR47345:SF1">
    <property type="entry name" value="CUT9-INTERACTING PROTEIN SCN1"/>
    <property type="match status" value="1"/>
</dbReference>
<dbReference type="PANTHER" id="PTHR47345">
    <property type="entry name" value="CUT9-INTERACTING PROTEIN SCN1"/>
    <property type="match status" value="1"/>
</dbReference>
<dbReference type="PIRSF" id="PIRSF005902">
    <property type="entry name" value="DNase_TatD"/>
    <property type="match status" value="1"/>
</dbReference>
<sequence length="264" mass="29177">MSVIDTFDVHCHIHETPGTLGVLDNNKNIAYCVQATRYTDWDSVAQLKGEYSDRIIPAFGLHPWFVEQVESGEIPETWRSRLKLLVTKHGGIVGECGLDRAARNPATGKQYPFEPQIVLLKAQLAIAHELGVPISVHCVRAFGALADVLQAAEAAGTLPPRIMLHSYSGSPEMLQQLFLRGELGARVYTSYSRVVNGRNLQKTLQCIRVMPHSRVLVESDLHDASTTALALDQAIEMVAEAHGWLLDDARRQLAENAQAFFANK</sequence>
<comment type="caution">
    <text evidence="2">The sequence shown here is derived from an EMBL/GenBank/DDBJ whole genome shotgun (WGS) entry which is preliminary data.</text>
</comment>
<dbReference type="Gene3D" id="3.20.20.140">
    <property type="entry name" value="Metal-dependent hydrolases"/>
    <property type="match status" value="1"/>
</dbReference>
<evidence type="ECO:0000313" key="3">
    <source>
        <dbReference type="Proteomes" id="UP001140074"/>
    </source>
</evidence>
<proteinExistence type="predicted"/>
<gene>
    <name evidence="2" type="primary">scn1</name>
    <name evidence="2" type="ORF">GGH94_001436</name>
</gene>
<keyword evidence="3" id="KW-1185">Reference proteome</keyword>
<dbReference type="GO" id="GO:0016788">
    <property type="term" value="F:hydrolase activity, acting on ester bonds"/>
    <property type="evidence" value="ECO:0007669"/>
    <property type="project" value="InterPro"/>
</dbReference>
<dbReference type="InterPro" id="IPR001130">
    <property type="entry name" value="TatD-like"/>
</dbReference>
<reference evidence="2" key="1">
    <citation type="submission" date="2022-07" db="EMBL/GenBank/DDBJ databases">
        <title>Phylogenomic reconstructions and comparative analyses of Kickxellomycotina fungi.</title>
        <authorList>
            <person name="Reynolds N.K."/>
            <person name="Stajich J.E."/>
            <person name="Barry K."/>
            <person name="Grigoriev I.V."/>
            <person name="Crous P."/>
            <person name="Smith M.E."/>
        </authorList>
    </citation>
    <scope>NUCLEOTIDE SEQUENCE</scope>
    <source>
        <strain evidence="2">RSA 476</strain>
    </source>
</reference>
<accession>A0A9W8IUS9</accession>
<dbReference type="AlphaFoldDB" id="A0A9W8IUS9"/>
<feature type="binding site" evidence="1">
    <location>
        <position position="12"/>
    </location>
    <ligand>
        <name>a divalent metal cation</name>
        <dbReference type="ChEBI" id="CHEBI:60240"/>
        <label>1</label>
    </ligand>
</feature>
<name>A0A9W8IUS9_9FUNG</name>
<dbReference type="Pfam" id="PF01026">
    <property type="entry name" value="TatD_DNase"/>
    <property type="match status" value="1"/>
</dbReference>
<feature type="binding site" evidence="1">
    <location>
        <position position="10"/>
    </location>
    <ligand>
        <name>a divalent metal cation</name>
        <dbReference type="ChEBI" id="CHEBI:60240"/>
        <label>1</label>
    </ligand>
</feature>
<dbReference type="SUPFAM" id="SSF51556">
    <property type="entry name" value="Metallo-dependent hydrolases"/>
    <property type="match status" value="1"/>
</dbReference>
<dbReference type="InterPro" id="IPR032466">
    <property type="entry name" value="Metal_Hydrolase"/>
</dbReference>